<keyword evidence="8" id="KW-1185">Reference proteome</keyword>
<dbReference type="Proteomes" id="UP001500582">
    <property type="component" value="Unassembled WGS sequence"/>
</dbReference>
<evidence type="ECO:0000259" key="5">
    <source>
        <dbReference type="Pfam" id="PF04542"/>
    </source>
</evidence>
<dbReference type="InterPro" id="IPR014284">
    <property type="entry name" value="RNA_pol_sigma-70_dom"/>
</dbReference>
<comment type="similarity">
    <text evidence="1">Belongs to the sigma-70 factor family. ECF subfamily.</text>
</comment>
<evidence type="ECO:0000256" key="2">
    <source>
        <dbReference type="ARBA" id="ARBA00023015"/>
    </source>
</evidence>
<dbReference type="NCBIfam" id="TIGR02985">
    <property type="entry name" value="Sig70_bacteroi1"/>
    <property type="match status" value="1"/>
</dbReference>
<keyword evidence="2" id="KW-0805">Transcription regulation</keyword>
<dbReference type="RefSeq" id="WP_345211019.1">
    <property type="nucleotide sequence ID" value="NZ_BAABFT010000004.1"/>
</dbReference>
<dbReference type="Gene3D" id="1.10.1740.10">
    <property type="match status" value="1"/>
</dbReference>
<dbReference type="InterPro" id="IPR036388">
    <property type="entry name" value="WH-like_DNA-bd_sf"/>
</dbReference>
<keyword evidence="4" id="KW-0804">Transcription</keyword>
<protein>
    <submittedName>
        <fullName evidence="7">RNA polymerase sigma-70 factor</fullName>
    </submittedName>
</protein>
<name>A0ABP8GC88_9SPHI</name>
<dbReference type="InterPro" id="IPR013324">
    <property type="entry name" value="RNA_pol_sigma_r3/r4-like"/>
</dbReference>
<dbReference type="PANTHER" id="PTHR43133">
    <property type="entry name" value="RNA POLYMERASE ECF-TYPE SIGMA FACTO"/>
    <property type="match status" value="1"/>
</dbReference>
<reference evidence="8" key="1">
    <citation type="journal article" date="2019" name="Int. J. Syst. Evol. Microbiol.">
        <title>The Global Catalogue of Microorganisms (GCM) 10K type strain sequencing project: providing services to taxonomists for standard genome sequencing and annotation.</title>
        <authorList>
            <consortium name="The Broad Institute Genomics Platform"/>
            <consortium name="The Broad Institute Genome Sequencing Center for Infectious Disease"/>
            <person name="Wu L."/>
            <person name="Ma J."/>
        </authorList>
    </citation>
    <scope>NUCLEOTIDE SEQUENCE [LARGE SCALE GENOMIC DNA]</scope>
    <source>
        <strain evidence="8">JCM 17705</strain>
    </source>
</reference>
<evidence type="ECO:0000256" key="3">
    <source>
        <dbReference type="ARBA" id="ARBA00023082"/>
    </source>
</evidence>
<keyword evidence="3" id="KW-0731">Sigma factor</keyword>
<sequence>MINYSSYTDSDLAELLKSGDRFAFTEIYNRYKLILHSHAWNKTRNNVEAQDAIQEVFSNLWTKREVIEIGSNLSGYLYTSLRNHILNLFAKKQVQEKYINSIQQYTQQKTAITDHRVRESMLRDAIEKEIAALPPRMREVFELSRKQHLSHKEIAAIMGTTEQTIKKQVSNALKHLRTKLGLVQYIYLLWMLKH</sequence>
<feature type="domain" description="RNA polymerase sigma factor 70 region 4 type 2" evidence="6">
    <location>
        <begin position="124"/>
        <end position="176"/>
    </location>
</feature>
<evidence type="ECO:0000313" key="8">
    <source>
        <dbReference type="Proteomes" id="UP001500582"/>
    </source>
</evidence>
<dbReference type="CDD" id="cd06171">
    <property type="entry name" value="Sigma70_r4"/>
    <property type="match status" value="1"/>
</dbReference>
<comment type="caution">
    <text evidence="7">The sequence shown here is derived from an EMBL/GenBank/DDBJ whole genome shotgun (WGS) entry which is preliminary data.</text>
</comment>
<feature type="domain" description="RNA polymerase sigma-70 region 2" evidence="5">
    <location>
        <begin position="27"/>
        <end position="93"/>
    </location>
</feature>
<evidence type="ECO:0000256" key="1">
    <source>
        <dbReference type="ARBA" id="ARBA00010641"/>
    </source>
</evidence>
<dbReference type="SUPFAM" id="SSF88946">
    <property type="entry name" value="Sigma2 domain of RNA polymerase sigma factors"/>
    <property type="match status" value="1"/>
</dbReference>
<evidence type="ECO:0000259" key="6">
    <source>
        <dbReference type="Pfam" id="PF08281"/>
    </source>
</evidence>
<dbReference type="Pfam" id="PF04542">
    <property type="entry name" value="Sigma70_r2"/>
    <property type="match status" value="1"/>
</dbReference>
<dbReference type="PANTHER" id="PTHR43133:SF46">
    <property type="entry name" value="RNA POLYMERASE SIGMA-70 FACTOR ECF SUBFAMILY"/>
    <property type="match status" value="1"/>
</dbReference>
<dbReference type="InterPro" id="IPR039425">
    <property type="entry name" value="RNA_pol_sigma-70-like"/>
</dbReference>
<proteinExistence type="inferred from homology"/>
<dbReference type="InterPro" id="IPR013325">
    <property type="entry name" value="RNA_pol_sigma_r2"/>
</dbReference>
<gene>
    <name evidence="7" type="ORF">GCM10023149_21030</name>
</gene>
<dbReference type="EMBL" id="BAABFT010000004">
    <property type="protein sequence ID" value="GAA4321259.1"/>
    <property type="molecule type" value="Genomic_DNA"/>
</dbReference>
<accession>A0ABP8GC88</accession>
<dbReference type="InterPro" id="IPR013249">
    <property type="entry name" value="RNA_pol_sigma70_r4_t2"/>
</dbReference>
<dbReference type="Gene3D" id="1.10.10.10">
    <property type="entry name" value="Winged helix-like DNA-binding domain superfamily/Winged helix DNA-binding domain"/>
    <property type="match status" value="1"/>
</dbReference>
<dbReference type="SUPFAM" id="SSF88659">
    <property type="entry name" value="Sigma3 and sigma4 domains of RNA polymerase sigma factors"/>
    <property type="match status" value="1"/>
</dbReference>
<dbReference type="InterPro" id="IPR014327">
    <property type="entry name" value="RNA_pol_sigma70_bacteroid"/>
</dbReference>
<dbReference type="Pfam" id="PF08281">
    <property type="entry name" value="Sigma70_r4_2"/>
    <property type="match status" value="1"/>
</dbReference>
<dbReference type="NCBIfam" id="TIGR02937">
    <property type="entry name" value="sigma70-ECF"/>
    <property type="match status" value="1"/>
</dbReference>
<evidence type="ECO:0000313" key="7">
    <source>
        <dbReference type="EMBL" id="GAA4321259.1"/>
    </source>
</evidence>
<organism evidence="7 8">
    <name type="scientific">Mucilaginibacter gynuensis</name>
    <dbReference type="NCBI Taxonomy" id="1302236"/>
    <lineage>
        <taxon>Bacteria</taxon>
        <taxon>Pseudomonadati</taxon>
        <taxon>Bacteroidota</taxon>
        <taxon>Sphingobacteriia</taxon>
        <taxon>Sphingobacteriales</taxon>
        <taxon>Sphingobacteriaceae</taxon>
        <taxon>Mucilaginibacter</taxon>
    </lineage>
</organism>
<evidence type="ECO:0000256" key="4">
    <source>
        <dbReference type="ARBA" id="ARBA00023163"/>
    </source>
</evidence>
<dbReference type="InterPro" id="IPR007627">
    <property type="entry name" value="RNA_pol_sigma70_r2"/>
</dbReference>